<keyword evidence="2" id="KW-1185">Reference proteome</keyword>
<dbReference type="RefSeq" id="WP_211682599.1">
    <property type="nucleotide sequence ID" value="NZ_JAGRQH010000007.1"/>
</dbReference>
<reference evidence="1 2" key="1">
    <citation type="submission" date="2021-04" db="EMBL/GenBank/DDBJ databases">
        <title>The complete genome sequence of Neokomagataea sp. TBRC 2177.</title>
        <authorList>
            <person name="Charoenyingcharoen P."/>
            <person name="Yukphan P."/>
        </authorList>
    </citation>
    <scope>NUCLEOTIDE SEQUENCE [LARGE SCALE GENOMIC DNA]</scope>
    <source>
        <strain evidence="1 2">TBRC 2177</strain>
    </source>
</reference>
<protein>
    <submittedName>
        <fullName evidence="1">Uncharacterized protein</fullName>
    </submittedName>
</protein>
<organism evidence="1 2">
    <name type="scientific">Neokomagataea anthophila</name>
    <dbReference type="NCBI Taxonomy" id="2826925"/>
    <lineage>
        <taxon>Bacteria</taxon>
        <taxon>Pseudomonadati</taxon>
        <taxon>Pseudomonadota</taxon>
        <taxon>Alphaproteobacteria</taxon>
        <taxon>Acetobacterales</taxon>
        <taxon>Acetobacteraceae</taxon>
        <taxon>Neokomagataea</taxon>
    </lineage>
</organism>
<sequence length="248" mass="28576">MKIQKWWGTRLRPRALVRGILEGKMRYARLSHVPHFFFLRPNAHQCHIESETMVSGEMMRPWRLPNIKRKILKNNDAFPVKNHHVHVEHKNKKNNASNNHVCTLLGEKIPPSEFGSTQHLKKNVLNNFQSYNRPINISPARQVLMKKQKYRHSVVPAPSSVEKKHSFFEARGCLSKQYQTGSVMDEYQRWGESQSVQQNKSLFMPQEGVSCAESSTRGATQRLALRRRSGGVDEMSSPQYPGLSVGYL</sequence>
<evidence type="ECO:0000313" key="1">
    <source>
        <dbReference type="EMBL" id="MBR0560334.1"/>
    </source>
</evidence>
<dbReference type="Proteomes" id="UP000677812">
    <property type="component" value="Unassembled WGS sequence"/>
</dbReference>
<dbReference type="EMBL" id="JAGRQH010000007">
    <property type="protein sequence ID" value="MBR0560334.1"/>
    <property type="molecule type" value="Genomic_DNA"/>
</dbReference>
<gene>
    <name evidence="1" type="ORF">KB213_09760</name>
</gene>
<name>A0ABS5E8V1_9PROT</name>
<proteinExistence type="predicted"/>
<comment type="caution">
    <text evidence="1">The sequence shown here is derived from an EMBL/GenBank/DDBJ whole genome shotgun (WGS) entry which is preliminary data.</text>
</comment>
<evidence type="ECO:0000313" key="2">
    <source>
        <dbReference type="Proteomes" id="UP000677812"/>
    </source>
</evidence>
<accession>A0ABS5E8V1</accession>